<dbReference type="InterPro" id="IPR036388">
    <property type="entry name" value="WH-like_DNA-bd_sf"/>
</dbReference>
<dbReference type="InterPro" id="IPR039420">
    <property type="entry name" value="WalR-like"/>
</dbReference>
<proteinExistence type="predicted"/>
<dbReference type="Pfam" id="PF00072">
    <property type="entry name" value="Response_reg"/>
    <property type="match status" value="1"/>
</dbReference>
<keyword evidence="2" id="KW-0902">Two-component regulatory system</keyword>
<dbReference type="GO" id="GO:0032993">
    <property type="term" value="C:protein-DNA complex"/>
    <property type="evidence" value="ECO:0007669"/>
    <property type="project" value="TreeGrafter"/>
</dbReference>
<protein>
    <submittedName>
        <fullName evidence="10">Response regulator</fullName>
    </submittedName>
</protein>
<organism evidence="10 11">
    <name type="scientific">Henriciella barbarensis</name>
    <dbReference type="NCBI Taxonomy" id="86342"/>
    <lineage>
        <taxon>Bacteria</taxon>
        <taxon>Pseudomonadati</taxon>
        <taxon>Pseudomonadota</taxon>
        <taxon>Alphaproteobacteria</taxon>
        <taxon>Hyphomonadales</taxon>
        <taxon>Hyphomonadaceae</taxon>
        <taxon>Henriciella</taxon>
    </lineage>
</organism>
<evidence type="ECO:0000259" key="8">
    <source>
        <dbReference type="PROSITE" id="PS50110"/>
    </source>
</evidence>
<dbReference type="Gene3D" id="6.10.250.690">
    <property type="match status" value="1"/>
</dbReference>
<dbReference type="GO" id="GO:0006355">
    <property type="term" value="P:regulation of DNA-templated transcription"/>
    <property type="evidence" value="ECO:0007669"/>
    <property type="project" value="InterPro"/>
</dbReference>
<dbReference type="AlphaFoldDB" id="A0A399QZ88"/>
<evidence type="ECO:0000256" key="5">
    <source>
        <dbReference type="ARBA" id="ARBA00023163"/>
    </source>
</evidence>
<dbReference type="InterPro" id="IPR001789">
    <property type="entry name" value="Sig_transdc_resp-reg_receiver"/>
</dbReference>
<dbReference type="Gene3D" id="1.10.10.10">
    <property type="entry name" value="Winged helix-like DNA-binding domain superfamily/Winged helix DNA-binding domain"/>
    <property type="match status" value="1"/>
</dbReference>
<keyword evidence="1 6" id="KW-0597">Phosphoprotein</keyword>
<dbReference type="OrthoDB" id="7191169at2"/>
<feature type="domain" description="Response regulatory" evidence="8">
    <location>
        <begin position="6"/>
        <end position="120"/>
    </location>
</feature>
<evidence type="ECO:0000313" key="11">
    <source>
        <dbReference type="Proteomes" id="UP000265431"/>
    </source>
</evidence>
<evidence type="ECO:0000256" key="4">
    <source>
        <dbReference type="ARBA" id="ARBA00023125"/>
    </source>
</evidence>
<keyword evidence="3" id="KW-0805">Transcription regulation</keyword>
<dbReference type="RefSeq" id="WP_119378634.1">
    <property type="nucleotide sequence ID" value="NZ_QWGB01000005.1"/>
</dbReference>
<keyword evidence="11" id="KW-1185">Reference proteome</keyword>
<dbReference type="FunFam" id="3.40.50.2300:FF:000001">
    <property type="entry name" value="DNA-binding response regulator PhoB"/>
    <property type="match status" value="1"/>
</dbReference>
<dbReference type="InterPro" id="IPR001867">
    <property type="entry name" value="OmpR/PhoB-type_DNA-bd"/>
</dbReference>
<feature type="DNA-binding region" description="OmpR/PhoB-type" evidence="7">
    <location>
        <begin position="129"/>
        <end position="224"/>
    </location>
</feature>
<dbReference type="GO" id="GO:0000156">
    <property type="term" value="F:phosphorelay response regulator activity"/>
    <property type="evidence" value="ECO:0007669"/>
    <property type="project" value="TreeGrafter"/>
</dbReference>
<dbReference type="InterPro" id="IPR011006">
    <property type="entry name" value="CheY-like_superfamily"/>
</dbReference>
<dbReference type="InterPro" id="IPR016032">
    <property type="entry name" value="Sig_transdc_resp-reg_C-effctor"/>
</dbReference>
<evidence type="ECO:0000313" key="10">
    <source>
        <dbReference type="EMBL" id="RIJ23445.1"/>
    </source>
</evidence>
<comment type="caution">
    <text evidence="10">The sequence shown here is derived from an EMBL/GenBank/DDBJ whole genome shotgun (WGS) entry which is preliminary data.</text>
</comment>
<dbReference type="EMBL" id="QWGB01000005">
    <property type="protein sequence ID" value="RIJ23445.1"/>
    <property type="molecule type" value="Genomic_DNA"/>
</dbReference>
<evidence type="ECO:0000256" key="7">
    <source>
        <dbReference type="PROSITE-ProRule" id="PRU01091"/>
    </source>
</evidence>
<dbReference type="SUPFAM" id="SSF46894">
    <property type="entry name" value="C-terminal effector domain of the bipartite response regulators"/>
    <property type="match status" value="1"/>
</dbReference>
<dbReference type="Proteomes" id="UP000265431">
    <property type="component" value="Unassembled WGS sequence"/>
</dbReference>
<accession>A0A399QZ88</accession>
<evidence type="ECO:0000256" key="2">
    <source>
        <dbReference type="ARBA" id="ARBA00023012"/>
    </source>
</evidence>
<dbReference type="PROSITE" id="PS50110">
    <property type="entry name" value="RESPONSE_REGULATORY"/>
    <property type="match status" value="1"/>
</dbReference>
<feature type="modified residue" description="4-aspartylphosphate" evidence="6">
    <location>
        <position position="55"/>
    </location>
</feature>
<keyword evidence="4 7" id="KW-0238">DNA-binding</keyword>
<reference evidence="10 11" key="1">
    <citation type="submission" date="2018-08" db="EMBL/GenBank/DDBJ databases">
        <title>Henriciella mobilis sp. nov., isolated from seawater.</title>
        <authorList>
            <person name="Cheng H."/>
            <person name="Wu Y.-H."/>
            <person name="Xu X.-W."/>
            <person name="Guo L.-L."/>
        </authorList>
    </citation>
    <scope>NUCLEOTIDE SEQUENCE [LARGE SCALE GENOMIC DNA]</scope>
    <source>
        <strain evidence="10 11">CCUG66934</strain>
    </source>
</reference>
<keyword evidence="5" id="KW-0804">Transcription</keyword>
<name>A0A399QZ88_9PROT</name>
<evidence type="ECO:0000256" key="1">
    <source>
        <dbReference type="ARBA" id="ARBA00022553"/>
    </source>
</evidence>
<sequence length="225" mass="25002">MSDAQHILVVDDDNRIRDLLKKYLVRNGLRVTAAADAASARKLMTTFDFDLAILDIMMPGETGLELLASLRSAGKHVPVLLLTAKGETGDRIEGLKAGADDYLSKPFEPEELLLRINAILRRTHVEPPPEEIEMSGLVFNAKHQELTSGARRVRLTEAELHLLSMLAAKAGEAVSREELASKSPNSTERSIDVQVTRLRRKIEPDPRQPIHIQTVRGIGYRLMPD</sequence>
<dbReference type="PANTHER" id="PTHR48111">
    <property type="entry name" value="REGULATOR OF RPOS"/>
    <property type="match status" value="1"/>
</dbReference>
<dbReference type="SUPFAM" id="SSF52172">
    <property type="entry name" value="CheY-like"/>
    <property type="match status" value="1"/>
</dbReference>
<dbReference type="Pfam" id="PF00486">
    <property type="entry name" value="Trans_reg_C"/>
    <property type="match status" value="1"/>
</dbReference>
<evidence type="ECO:0000256" key="6">
    <source>
        <dbReference type="PROSITE-ProRule" id="PRU00169"/>
    </source>
</evidence>
<dbReference type="SMART" id="SM00448">
    <property type="entry name" value="REC"/>
    <property type="match status" value="1"/>
</dbReference>
<dbReference type="CDD" id="cd00383">
    <property type="entry name" value="trans_reg_C"/>
    <property type="match status" value="1"/>
</dbReference>
<feature type="domain" description="OmpR/PhoB-type" evidence="9">
    <location>
        <begin position="129"/>
        <end position="224"/>
    </location>
</feature>
<dbReference type="GO" id="GO:0000976">
    <property type="term" value="F:transcription cis-regulatory region binding"/>
    <property type="evidence" value="ECO:0007669"/>
    <property type="project" value="TreeGrafter"/>
</dbReference>
<gene>
    <name evidence="10" type="ORF">D1224_04050</name>
</gene>
<evidence type="ECO:0000259" key="9">
    <source>
        <dbReference type="PROSITE" id="PS51755"/>
    </source>
</evidence>
<dbReference type="SMART" id="SM00862">
    <property type="entry name" value="Trans_reg_C"/>
    <property type="match status" value="1"/>
</dbReference>
<dbReference type="Gene3D" id="3.40.50.2300">
    <property type="match status" value="1"/>
</dbReference>
<evidence type="ECO:0000256" key="3">
    <source>
        <dbReference type="ARBA" id="ARBA00023015"/>
    </source>
</evidence>
<dbReference type="PROSITE" id="PS51755">
    <property type="entry name" value="OMPR_PHOB"/>
    <property type="match status" value="1"/>
</dbReference>
<dbReference type="GO" id="GO:0005829">
    <property type="term" value="C:cytosol"/>
    <property type="evidence" value="ECO:0007669"/>
    <property type="project" value="TreeGrafter"/>
</dbReference>
<dbReference type="PANTHER" id="PTHR48111:SF4">
    <property type="entry name" value="DNA-BINDING DUAL TRANSCRIPTIONAL REGULATOR OMPR"/>
    <property type="match status" value="1"/>
</dbReference>